<dbReference type="InterPro" id="IPR004408">
    <property type="entry name" value="Biotin_CoA_COase_ligase"/>
</dbReference>
<accession>A0A2S7WLZ1</accession>
<feature type="domain" description="BPL/LPL catalytic" evidence="2">
    <location>
        <begin position="1"/>
        <end position="178"/>
    </location>
</feature>
<protein>
    <submittedName>
        <fullName evidence="3">Biotin--[acetyl-CoA-carboxylase] ligase</fullName>
    </submittedName>
</protein>
<dbReference type="Proteomes" id="UP000238882">
    <property type="component" value="Unassembled WGS sequence"/>
</dbReference>
<dbReference type="PANTHER" id="PTHR12835">
    <property type="entry name" value="BIOTIN PROTEIN LIGASE"/>
    <property type="match status" value="1"/>
</dbReference>
<gene>
    <name evidence="3" type="ORF">BTO18_05030</name>
</gene>
<dbReference type="InterPro" id="IPR045864">
    <property type="entry name" value="aa-tRNA-synth_II/BPL/LPL"/>
</dbReference>
<proteinExistence type="predicted"/>
<comment type="caution">
    <text evidence="3">The sequence shown here is derived from an EMBL/GenBank/DDBJ whole genome shotgun (WGS) entry which is preliminary data.</text>
</comment>
<dbReference type="OrthoDB" id="9807064at2"/>
<dbReference type="AlphaFoldDB" id="A0A2S7WLZ1"/>
<evidence type="ECO:0000313" key="4">
    <source>
        <dbReference type="Proteomes" id="UP000238882"/>
    </source>
</evidence>
<dbReference type="PROSITE" id="PS51733">
    <property type="entry name" value="BPL_LPL_CATALYTIC"/>
    <property type="match status" value="1"/>
</dbReference>
<evidence type="ECO:0000256" key="1">
    <source>
        <dbReference type="ARBA" id="ARBA00022598"/>
    </source>
</evidence>
<dbReference type="RefSeq" id="WP_105015181.1">
    <property type="nucleotide sequence ID" value="NZ_MSCN01000001.1"/>
</dbReference>
<keyword evidence="4" id="KW-1185">Reference proteome</keyword>
<dbReference type="Pfam" id="PF03099">
    <property type="entry name" value="BPL_LplA_LipB"/>
    <property type="match status" value="1"/>
</dbReference>
<dbReference type="Gene3D" id="3.30.930.10">
    <property type="entry name" value="Bira Bifunctional Protein, Domain 2"/>
    <property type="match status" value="1"/>
</dbReference>
<reference evidence="3 4" key="1">
    <citation type="submission" date="2016-12" db="EMBL/GenBank/DDBJ databases">
        <title>Trade-off between light-utilization and light-protection in marine flavobacteria.</title>
        <authorList>
            <person name="Kumagai Y."/>
            <person name="Yoshizawa S."/>
            <person name="Kogure K."/>
            <person name="Iwasaki W."/>
        </authorList>
    </citation>
    <scope>NUCLEOTIDE SEQUENCE [LARGE SCALE GENOMIC DNA]</scope>
    <source>
        <strain evidence="3 4">NBRC 108759</strain>
    </source>
</reference>
<dbReference type="NCBIfam" id="TIGR00121">
    <property type="entry name" value="birA_ligase"/>
    <property type="match status" value="1"/>
</dbReference>
<dbReference type="GO" id="GO:0005737">
    <property type="term" value="C:cytoplasm"/>
    <property type="evidence" value="ECO:0007669"/>
    <property type="project" value="TreeGrafter"/>
</dbReference>
<sequence>MKIIKLDAIDSTNSFLKEMVKNSTVENYTVIVTKKQTNGRGQMHTKWLSEPNKNLTFSILLNNLKVKLYQQKYLNFAVSLAIYKVLKRLDLKNIAIKWANDIMSDNKKICGILIENSLKKDIVTSSIVGIGLNVNQTNFPESIKNVTSLKLLKNKDFNLDDLLEKIVSEVKNWIQYLDTDKKYLEDCYLKNLYKKDKVATFRDVNDNLFTGMIIGISKNGKLQIKFENDTIQEFGIKEIAFA</sequence>
<dbReference type="SUPFAM" id="SSF55681">
    <property type="entry name" value="Class II aaRS and biotin synthetases"/>
    <property type="match status" value="1"/>
</dbReference>
<dbReference type="EMBL" id="MSCN01000001">
    <property type="protein sequence ID" value="PQJ78589.1"/>
    <property type="molecule type" value="Genomic_DNA"/>
</dbReference>
<keyword evidence="1 3" id="KW-0436">Ligase</keyword>
<name>A0A2S7WLZ1_9FLAO</name>
<dbReference type="GO" id="GO:0004077">
    <property type="term" value="F:biotin--[biotin carboxyl-carrier protein] ligase activity"/>
    <property type="evidence" value="ECO:0007669"/>
    <property type="project" value="InterPro"/>
</dbReference>
<dbReference type="CDD" id="cd16442">
    <property type="entry name" value="BPL"/>
    <property type="match status" value="1"/>
</dbReference>
<evidence type="ECO:0000313" key="3">
    <source>
        <dbReference type="EMBL" id="PQJ78589.1"/>
    </source>
</evidence>
<organism evidence="3 4">
    <name type="scientific">Polaribacter porphyrae</name>
    <dbReference type="NCBI Taxonomy" id="1137780"/>
    <lineage>
        <taxon>Bacteria</taxon>
        <taxon>Pseudomonadati</taxon>
        <taxon>Bacteroidota</taxon>
        <taxon>Flavobacteriia</taxon>
        <taxon>Flavobacteriales</taxon>
        <taxon>Flavobacteriaceae</taxon>
    </lineage>
</organism>
<dbReference type="PANTHER" id="PTHR12835:SF5">
    <property type="entry name" value="BIOTIN--PROTEIN LIGASE"/>
    <property type="match status" value="1"/>
</dbReference>
<evidence type="ECO:0000259" key="2">
    <source>
        <dbReference type="PROSITE" id="PS51733"/>
    </source>
</evidence>
<dbReference type="InterPro" id="IPR004143">
    <property type="entry name" value="BPL_LPL_catalytic"/>
</dbReference>